<evidence type="ECO:0000313" key="1">
    <source>
        <dbReference type="EMBL" id="EHQ30260.1"/>
    </source>
</evidence>
<gene>
    <name evidence="1" type="ORF">Mucpa_6203</name>
</gene>
<sequence length="185" mass="20895">MSRTEQLAHWVELNHTGQIKRYTGQPVFSHLATVAEMAKPVVFMGYEIGLCHDLLEDTDTTANQLVETLTGFGYGIAEARYIADSVTELTDVYVPSAYPHLGKKARKEKEAIRLQTISAAAQTIKYCDLIDNMQVVIQYEERQVVAEYLRKKKLLIESMVKGDERLRHMALQVIKKARPAASPKT</sequence>
<evidence type="ECO:0000313" key="2">
    <source>
        <dbReference type="Proteomes" id="UP000002774"/>
    </source>
</evidence>
<name>H1Y1C6_9SPHI</name>
<dbReference type="GO" id="GO:0016787">
    <property type="term" value="F:hydrolase activity"/>
    <property type="evidence" value="ECO:0007669"/>
    <property type="project" value="UniProtKB-KW"/>
</dbReference>
<dbReference type="Gene3D" id="1.10.3210.10">
    <property type="entry name" value="Hypothetical protein af1432"/>
    <property type="match status" value="1"/>
</dbReference>
<dbReference type="SUPFAM" id="SSF109604">
    <property type="entry name" value="HD-domain/PDEase-like"/>
    <property type="match status" value="1"/>
</dbReference>
<dbReference type="STRING" id="714943.Mucpa_6203"/>
<dbReference type="EMBL" id="CM001403">
    <property type="protein sequence ID" value="EHQ30260.1"/>
    <property type="molecule type" value="Genomic_DNA"/>
</dbReference>
<dbReference type="Proteomes" id="UP000002774">
    <property type="component" value="Chromosome"/>
</dbReference>
<reference evidence="1" key="1">
    <citation type="submission" date="2011-09" db="EMBL/GenBank/DDBJ databases">
        <title>The permanent draft genome of Mucilaginibacter paludis DSM 18603.</title>
        <authorList>
            <consortium name="US DOE Joint Genome Institute (JGI-PGF)"/>
            <person name="Lucas S."/>
            <person name="Han J."/>
            <person name="Lapidus A."/>
            <person name="Bruce D."/>
            <person name="Goodwin L."/>
            <person name="Pitluck S."/>
            <person name="Peters L."/>
            <person name="Kyrpides N."/>
            <person name="Mavromatis K."/>
            <person name="Ivanova N."/>
            <person name="Mikhailova N."/>
            <person name="Held B."/>
            <person name="Detter J.C."/>
            <person name="Tapia R."/>
            <person name="Han C."/>
            <person name="Land M."/>
            <person name="Hauser L."/>
            <person name="Markowitz V."/>
            <person name="Cheng J.-F."/>
            <person name="Hugenholtz P."/>
            <person name="Woyke T."/>
            <person name="Wu D."/>
            <person name="Tindall B."/>
            <person name="Brambilla E."/>
            <person name="Klenk H.-P."/>
            <person name="Eisen J.A."/>
        </authorList>
    </citation>
    <scope>NUCLEOTIDE SEQUENCE [LARGE SCALE GENOMIC DNA]</scope>
    <source>
        <strain evidence="1">DSM 18603</strain>
    </source>
</reference>
<dbReference type="AlphaFoldDB" id="H1Y1C6"/>
<organism evidence="1 2">
    <name type="scientific">Mucilaginibacter paludis DSM 18603</name>
    <dbReference type="NCBI Taxonomy" id="714943"/>
    <lineage>
        <taxon>Bacteria</taxon>
        <taxon>Pseudomonadati</taxon>
        <taxon>Bacteroidota</taxon>
        <taxon>Sphingobacteriia</taxon>
        <taxon>Sphingobacteriales</taxon>
        <taxon>Sphingobacteriaceae</taxon>
        <taxon>Mucilaginibacter</taxon>
    </lineage>
</organism>
<proteinExistence type="predicted"/>
<accession>H1Y1C6</accession>
<protein>
    <submittedName>
        <fullName evidence="1">Metal dependent phosphohydrolase</fullName>
    </submittedName>
</protein>
<dbReference type="OrthoDB" id="9802385at2"/>
<dbReference type="RefSeq" id="WP_008511850.1">
    <property type="nucleotide sequence ID" value="NZ_CM001403.1"/>
</dbReference>
<keyword evidence="2" id="KW-1185">Reference proteome</keyword>
<dbReference type="HOGENOM" id="CLU_101390_0_0_10"/>
<dbReference type="eggNOG" id="COG0317">
    <property type="taxonomic scope" value="Bacteria"/>
</dbReference>